<dbReference type="InterPro" id="IPR029060">
    <property type="entry name" value="PIN-like_dom_sf"/>
</dbReference>
<keyword evidence="3" id="KW-1185">Reference proteome</keyword>
<dbReference type="EMBL" id="CP098611">
    <property type="protein sequence ID" value="USR92635.1"/>
    <property type="molecule type" value="Genomic_DNA"/>
</dbReference>
<dbReference type="InterPro" id="IPR002716">
    <property type="entry name" value="PIN_dom"/>
</dbReference>
<sequence>MSNVIMDASAILAFLNQESGSEQITDLIENATISTINLSEVIAKFAEIGISETEILQILSDLNLKSVPFDEPQAQIVGMLRPMTKPLGLSLGDRACLALGLVLNQPVITADRQWSQLNLNLEIRVIR</sequence>
<protein>
    <submittedName>
        <fullName evidence="2">Type II toxin-antitoxin system VapC family toxin</fullName>
    </submittedName>
</protein>
<name>A0ABY5AUT7_9CYAN</name>
<organism evidence="2 3">
    <name type="scientific">Phormidium yuhuli AB48</name>
    <dbReference type="NCBI Taxonomy" id="2940671"/>
    <lineage>
        <taxon>Bacteria</taxon>
        <taxon>Bacillati</taxon>
        <taxon>Cyanobacteriota</taxon>
        <taxon>Cyanophyceae</taxon>
        <taxon>Oscillatoriophycideae</taxon>
        <taxon>Oscillatoriales</taxon>
        <taxon>Oscillatoriaceae</taxon>
        <taxon>Phormidium</taxon>
        <taxon>Phormidium yuhuli</taxon>
    </lineage>
</organism>
<dbReference type="CDD" id="cd18682">
    <property type="entry name" value="PIN_VapC-like"/>
    <property type="match status" value="1"/>
</dbReference>
<gene>
    <name evidence="2" type="ORF">NEA10_07920</name>
</gene>
<evidence type="ECO:0000313" key="2">
    <source>
        <dbReference type="EMBL" id="USR92635.1"/>
    </source>
</evidence>
<proteinExistence type="predicted"/>
<reference evidence="2" key="1">
    <citation type="submission" date="2022-06" db="EMBL/GenBank/DDBJ databases">
        <title>Genome sequence of Phormidium yuhuli AB48 isolated from an industrial photobioreactor environment.</title>
        <authorList>
            <person name="Qiu Y."/>
            <person name="Noonan A.J.C."/>
            <person name="Dofher K."/>
            <person name="Koch M."/>
            <person name="Kieft B."/>
            <person name="Lin X."/>
            <person name="Ziels R.M."/>
            <person name="Hallam S.J."/>
        </authorList>
    </citation>
    <scope>NUCLEOTIDE SEQUENCE</scope>
    <source>
        <strain evidence="2">AB48</strain>
    </source>
</reference>
<dbReference type="Gene3D" id="3.40.50.1010">
    <property type="entry name" value="5'-nuclease"/>
    <property type="match status" value="1"/>
</dbReference>
<dbReference type="RefSeq" id="WP_252664783.1">
    <property type="nucleotide sequence ID" value="NZ_CP098611.1"/>
</dbReference>
<dbReference type="Proteomes" id="UP001056708">
    <property type="component" value="Chromosome"/>
</dbReference>
<feature type="domain" description="PIN" evidence="1">
    <location>
        <begin position="5"/>
        <end position="117"/>
    </location>
</feature>
<evidence type="ECO:0000313" key="3">
    <source>
        <dbReference type="Proteomes" id="UP001056708"/>
    </source>
</evidence>
<dbReference type="Pfam" id="PF01850">
    <property type="entry name" value="PIN"/>
    <property type="match status" value="1"/>
</dbReference>
<dbReference type="SUPFAM" id="SSF88723">
    <property type="entry name" value="PIN domain-like"/>
    <property type="match status" value="1"/>
</dbReference>
<accession>A0ABY5AUT7</accession>
<evidence type="ECO:0000259" key="1">
    <source>
        <dbReference type="Pfam" id="PF01850"/>
    </source>
</evidence>